<dbReference type="SMART" id="SM01411">
    <property type="entry name" value="Ephrin_rec_like"/>
    <property type="match status" value="3"/>
</dbReference>
<comment type="caution">
    <text evidence="2">The sequence shown here is derived from an EMBL/GenBank/DDBJ whole genome shotgun (WGS) entry which is preliminary data.</text>
</comment>
<evidence type="ECO:0000313" key="2">
    <source>
        <dbReference type="EMBL" id="ESU36132.1"/>
    </source>
</evidence>
<proteinExistence type="predicted"/>
<dbReference type="VEuPathDB" id="GiardiaDB:GL50803_0060647"/>
<name>V6TCI5_GIAIN</name>
<reference evidence="2 3" key="2">
    <citation type="journal article" date="2013" name="Genome Biol. Evol.">
        <title>Genome sequencing of Giardia lamblia genotypes A2 and B isolates (DH and GS) and comparative analysis with the genomes of genotypes A1 and E (WB and Pig).</title>
        <authorList>
            <person name="Adam R.D."/>
            <person name="Dahlstrom E.W."/>
            <person name="Martens C.A."/>
            <person name="Bruno D.P."/>
            <person name="Barbian K.D."/>
            <person name="Ricklefs S.M."/>
            <person name="Hernandez M.M."/>
            <person name="Narla N.P."/>
            <person name="Patel R.B."/>
            <person name="Porcella S.F."/>
            <person name="Nash T.E."/>
        </authorList>
    </citation>
    <scope>NUCLEOTIDE SEQUENCE [LARGE SCALE GENOMIC DNA]</scope>
    <source>
        <strain evidence="2 3">DH</strain>
    </source>
</reference>
<dbReference type="Proteomes" id="UP000018320">
    <property type="component" value="Unassembled WGS sequence"/>
</dbReference>
<organism evidence="2 3">
    <name type="scientific">Giardia intestinalis</name>
    <name type="common">Giardia lamblia</name>
    <dbReference type="NCBI Taxonomy" id="5741"/>
    <lineage>
        <taxon>Eukaryota</taxon>
        <taxon>Metamonada</taxon>
        <taxon>Diplomonadida</taxon>
        <taxon>Hexamitidae</taxon>
        <taxon>Giardiinae</taxon>
        <taxon>Giardia</taxon>
    </lineage>
</organism>
<sequence length="1542" mass="173264">MATISLCGNKKLSVELLMLAFVLILLLYFGGGAGYQLHPEDRPVHRIEAVAPDMTPRNVSTCAVQLQRISNGELAFQYFEDGGIHFFKNHYLFDELVSDIGEIVWETSPAGHLHLLTFKSLPHHPFYTYLREGVEVPKVVANVSLKEELYYQLKAKEAAQYAEYRNWKPGDPFIQISLPPARDPRVPGNYEQSRPYALRGHVYNCISLEYKTKTQTDLGRRCMPPETGMRPLLREQHSVFNMLSAGKMFVNYTGSYIYPECGVTTDQEYGNGNTAPTKYFIQLLEADTANTTYPGKSGFIDRVTSRVWVVDFYSDWGGLASVHGSQIMYLNGRGYVSGPWAENCYHSLRMVGNPFMHEVGHNGGGAHGHGVGSTAPFHHFIANHRAGERDGCGTFSYMASGGYPFYTSAQSASHYYNSWETILPRWRRVLKYWNDGIVPEATLLGKERRLPHGTGRGDIGVHYFRIMDVEHQYSYKFLGADEDAYRNITFANYSLNPVFSSLIRNDQQTWIGFNDGFDPEDIILGLKRKDHVLIVEVYLDKAGFYSGMNSDFLSVLIEYRSNTRMSWNSHSIHFQSMRPYDFESNLPVNILNACVEKNHNDVELAGQGVGSPLPGRLWTCPDCDIGTFQLMVIDGGYANVDPDNFTKFNENRHENILDMPYRNIVINYTPNSRPNPAPTPKFYPLRFMQSPGVHCCVKDANVGSDLGHNITCTALLRVFNNAVHMISNYFINDPYGGMIRQYADTYGYYSTYRTLSTGAINFLSNVNMDADNPNRDTSRMTKIGGVTSTDGYFVHGGVVTNASAVGSKISDFDYMDEFYDCNITASIRPSNTEVYSLLTRGPTNFTNRIGWSWRNDRRRSMAEKMNNGYIIMFDAVWNPALYYIADTYPTDYFKDNTRAEMYYLAFPYLHTNAQCGYNGYYYSFDGTTNKASKLGRAKSTQILMNSKDRVLMMNLSYADQTFTLAPDGFSLEGTGCWAHQNRPTLYHANQWHMIYNPGPSRRNWLLVFDFDSEIPDNLVLFTDSYNSTDAIDLRMLSLVNKMTNADKANDRTIYWSYAVDNYAVLHEFYYRYEHTGGNPGLRFAFNKDVRLVNVRFVTPLFGTFQDIRNNGGMNDCGKFTKPIRTQIEDRTANPLVGAHVNPFSITLNKIKYDFENKSSTFEVPFPIQMVGGKFVPPAKIEYYDPRRPKCSDGQYAWRNQTGKYQCIACPAGYFCTEGIMNPCPAGYYTSTTGQKECTLYMTALSGHKFNEIPADAFYENIDYSKVPIRNPDGTVTGFYDCPGNQFKINGVCKPCPTTGYICVPGMDAVICPKGFRCGGGFAQPCVGDEYQDEEGQERCKTYTTRGQRLTCGSGLYDIPLDGSYPLFRTNAAYGLLILHLMDAPNAGCRTCPVGYKCTASNAVEKCAYNEYSPEGQADCKKCPDGEVRNADGSGCVSLAPVSEATVDLTPSYRFYGFYPTYAPPRDGKPVFPPEDWPRNRIHLHELHRVTHVVDEVQTVAEARTAVSSARTANALAGALLAVGGAAGLGLVGVGLRAALSKR</sequence>
<dbReference type="InterPro" id="IPR009030">
    <property type="entry name" value="Growth_fac_rcpt_cys_sf"/>
</dbReference>
<keyword evidence="1" id="KW-0812">Transmembrane</keyword>
<dbReference type="PANTHER" id="PTHR47236:SF4">
    <property type="entry name" value="GENE 9195-RELATED"/>
    <property type="match status" value="1"/>
</dbReference>
<dbReference type="VEuPathDB" id="GiardiaDB:GL50581_2416"/>
<evidence type="ECO:0000256" key="1">
    <source>
        <dbReference type="SAM" id="Phobius"/>
    </source>
</evidence>
<dbReference type="SUPFAM" id="SSF57184">
    <property type="entry name" value="Growth factor receptor domain"/>
    <property type="match status" value="1"/>
</dbReference>
<keyword evidence="1" id="KW-0472">Membrane</keyword>
<dbReference type="VEuPathDB" id="GiardiaDB:DHA2_154638"/>
<gene>
    <name evidence="2" type="ORF">DHA2_154638</name>
</gene>
<accession>V6TCI5</accession>
<feature type="transmembrane region" description="Helical" evidence="1">
    <location>
        <begin position="1514"/>
        <end position="1539"/>
    </location>
</feature>
<dbReference type="VEuPathDB" id="GiardiaDB:QR46_3180"/>
<keyword evidence="1" id="KW-1133">Transmembrane helix</keyword>
<protein>
    <submittedName>
        <fullName evidence="2">Uncharacterized protein</fullName>
    </submittedName>
</protein>
<feature type="transmembrane region" description="Helical" evidence="1">
    <location>
        <begin position="12"/>
        <end position="35"/>
    </location>
</feature>
<reference evidence="3" key="1">
    <citation type="submission" date="2012-02" db="EMBL/GenBank/DDBJ databases">
        <title>Genome sequencing of Giardia lamblia Genotypes A2 and B isolates (DH and GS) and comparative analysis with the genomes of Genotypes A1 and E (WB and Pig).</title>
        <authorList>
            <person name="Adam R."/>
            <person name="Dahlstrom E."/>
            <person name="Martens C."/>
            <person name="Bruno D."/>
            <person name="Barbian K."/>
            <person name="Porcella S.F."/>
            <person name="Nash T."/>
        </authorList>
    </citation>
    <scope>NUCLEOTIDE SEQUENCE</scope>
    <source>
        <strain evidence="3">DH</strain>
    </source>
</reference>
<evidence type="ECO:0000313" key="3">
    <source>
        <dbReference type="Proteomes" id="UP000018320"/>
    </source>
</evidence>
<dbReference type="EMBL" id="AHGT01000056">
    <property type="protein sequence ID" value="ESU36132.1"/>
    <property type="molecule type" value="Genomic_DNA"/>
</dbReference>
<dbReference type="PANTHER" id="PTHR47236">
    <property type="entry name" value="GENE, 32742-RELATED-RELATED"/>
    <property type="match status" value="1"/>
</dbReference>